<accession>A0ABS1TU32</accession>
<dbReference type="Proteomes" id="UP000623967">
    <property type="component" value="Unassembled WGS sequence"/>
</dbReference>
<evidence type="ECO:0000313" key="1">
    <source>
        <dbReference type="EMBL" id="MBL4953786.1"/>
    </source>
</evidence>
<dbReference type="EMBL" id="JAESWB010000246">
    <property type="protein sequence ID" value="MBL4953786.1"/>
    <property type="molecule type" value="Genomic_DNA"/>
</dbReference>
<evidence type="ECO:0000313" key="2">
    <source>
        <dbReference type="Proteomes" id="UP000623967"/>
    </source>
</evidence>
<reference evidence="1 2" key="1">
    <citation type="submission" date="2021-01" db="EMBL/GenBank/DDBJ databases">
        <title>Genome public.</title>
        <authorList>
            <person name="Liu C."/>
            <person name="Sun Q."/>
        </authorList>
    </citation>
    <scope>NUCLEOTIDE SEQUENCE [LARGE SCALE GENOMIC DNA]</scope>
    <source>
        <strain evidence="1 2">YIM B02564</strain>
    </source>
</reference>
<feature type="non-terminal residue" evidence="1">
    <location>
        <position position="209"/>
    </location>
</feature>
<sequence>RSRYTTWNVSYNEDITTTQQQLLDSGSISTTAFLDQVFSATIADPTARAQAVEAFIRATNLPATLANPNAGLSNRFFLQKRLQGSVALNTGKSTVLVSVYNTLRRPQTAVSDNVGLFTGGNQLFIDESRQRGVSGLWNLRLTPSTSMNLNARYYRTTSLLSNRTDDNTLVTLGLSHQLSPKTTGTVELRRYQGSYSQTGTDFRENAISA</sequence>
<gene>
    <name evidence="1" type="ORF">JK635_16505</name>
</gene>
<keyword evidence="2" id="KW-1185">Reference proteome</keyword>
<name>A0ABS1TU32_9BACI</name>
<proteinExistence type="predicted"/>
<dbReference type="InterPro" id="IPR017467">
    <property type="entry name" value="CHP03016_PEP-CTERM"/>
</dbReference>
<dbReference type="NCBIfam" id="TIGR03016">
    <property type="entry name" value="pepcterm_hypo_1"/>
    <property type="match status" value="1"/>
</dbReference>
<protein>
    <submittedName>
        <fullName evidence="1">TIGR03016 family PEP-CTERM system-associated outer membrane protein</fullName>
    </submittedName>
</protein>
<organism evidence="1 2">
    <name type="scientific">Neobacillus paridis</name>
    <dbReference type="NCBI Taxonomy" id="2803862"/>
    <lineage>
        <taxon>Bacteria</taxon>
        <taxon>Bacillati</taxon>
        <taxon>Bacillota</taxon>
        <taxon>Bacilli</taxon>
        <taxon>Bacillales</taxon>
        <taxon>Bacillaceae</taxon>
        <taxon>Neobacillus</taxon>
    </lineage>
</organism>
<feature type="non-terminal residue" evidence="1">
    <location>
        <position position="1"/>
    </location>
</feature>
<comment type="caution">
    <text evidence="1">The sequence shown here is derived from an EMBL/GenBank/DDBJ whole genome shotgun (WGS) entry which is preliminary data.</text>
</comment>